<dbReference type="InterPro" id="IPR000847">
    <property type="entry name" value="LysR_HTH_N"/>
</dbReference>
<feature type="domain" description="HTH lysR-type" evidence="5">
    <location>
        <begin position="12"/>
        <end position="64"/>
    </location>
</feature>
<dbReference type="Pfam" id="PF00126">
    <property type="entry name" value="HTH_1"/>
    <property type="match status" value="1"/>
</dbReference>
<keyword evidence="7" id="KW-1185">Reference proteome</keyword>
<dbReference type="Gene3D" id="1.10.10.10">
    <property type="entry name" value="Winged helix-like DNA-binding domain superfamily/Winged helix DNA-binding domain"/>
    <property type="match status" value="1"/>
</dbReference>
<dbReference type="PROSITE" id="PS50931">
    <property type="entry name" value="HTH_LYSR"/>
    <property type="match status" value="1"/>
</dbReference>
<dbReference type="PRINTS" id="PR00039">
    <property type="entry name" value="HTHLYSR"/>
</dbReference>
<dbReference type="RefSeq" id="WP_126470982.1">
    <property type="nucleotide sequence ID" value="NZ_RXOE01000002.1"/>
</dbReference>
<dbReference type="Pfam" id="PF03466">
    <property type="entry name" value="LysR_substrate"/>
    <property type="match status" value="1"/>
</dbReference>
<evidence type="ECO:0000256" key="3">
    <source>
        <dbReference type="ARBA" id="ARBA00023125"/>
    </source>
</evidence>
<dbReference type="SUPFAM" id="SSF46785">
    <property type="entry name" value="Winged helix' DNA-binding domain"/>
    <property type="match status" value="1"/>
</dbReference>
<dbReference type="InterPro" id="IPR036390">
    <property type="entry name" value="WH_DNA-bd_sf"/>
</dbReference>
<dbReference type="EMBL" id="RXOE01000002">
    <property type="protein sequence ID" value="RTQ35631.1"/>
    <property type="molecule type" value="Genomic_DNA"/>
</dbReference>
<organism evidence="6 7">
    <name type="scientific">Variovorax gossypii</name>
    <dbReference type="NCBI Taxonomy" id="1679495"/>
    <lineage>
        <taxon>Bacteria</taxon>
        <taxon>Pseudomonadati</taxon>
        <taxon>Pseudomonadota</taxon>
        <taxon>Betaproteobacteria</taxon>
        <taxon>Burkholderiales</taxon>
        <taxon>Comamonadaceae</taxon>
        <taxon>Variovorax</taxon>
    </lineage>
</organism>
<comment type="similarity">
    <text evidence="1">Belongs to the LysR transcriptional regulatory family.</text>
</comment>
<dbReference type="PANTHER" id="PTHR30537">
    <property type="entry name" value="HTH-TYPE TRANSCRIPTIONAL REGULATOR"/>
    <property type="match status" value="1"/>
</dbReference>
<accession>A0A431TPJ3</accession>
<keyword evidence="4" id="KW-0804">Transcription</keyword>
<evidence type="ECO:0000259" key="5">
    <source>
        <dbReference type="PROSITE" id="PS50931"/>
    </source>
</evidence>
<gene>
    <name evidence="6" type="ORF">EJP69_14900</name>
</gene>
<dbReference type="OrthoDB" id="9110639at2"/>
<dbReference type="InterPro" id="IPR005119">
    <property type="entry name" value="LysR_subst-bd"/>
</dbReference>
<keyword evidence="2" id="KW-0805">Transcription regulation</keyword>
<dbReference type="InterPro" id="IPR036388">
    <property type="entry name" value="WH-like_DNA-bd_sf"/>
</dbReference>
<dbReference type="Gene3D" id="3.40.190.290">
    <property type="match status" value="1"/>
</dbReference>
<proteinExistence type="inferred from homology"/>
<evidence type="ECO:0000256" key="1">
    <source>
        <dbReference type="ARBA" id="ARBA00009437"/>
    </source>
</evidence>
<dbReference type="PANTHER" id="PTHR30537:SF71">
    <property type="entry name" value="TRANSCRIPTIONAL REGULATORY PROTEIN"/>
    <property type="match status" value="1"/>
</dbReference>
<dbReference type="Proteomes" id="UP000267418">
    <property type="component" value="Unassembled WGS sequence"/>
</dbReference>
<dbReference type="GO" id="GO:0003700">
    <property type="term" value="F:DNA-binding transcription factor activity"/>
    <property type="evidence" value="ECO:0007669"/>
    <property type="project" value="InterPro"/>
</dbReference>
<dbReference type="FunFam" id="1.10.10.10:FF:000001">
    <property type="entry name" value="LysR family transcriptional regulator"/>
    <property type="match status" value="1"/>
</dbReference>
<reference evidence="6 7" key="1">
    <citation type="submission" date="2018-12" db="EMBL/GenBank/DDBJ databases">
        <title>The genome of Variovorax gossypii DSM 100435.</title>
        <authorList>
            <person name="Gao J."/>
            <person name="Sun J."/>
        </authorList>
    </citation>
    <scope>NUCLEOTIDE SEQUENCE [LARGE SCALE GENOMIC DNA]</scope>
    <source>
        <strain evidence="6 7">DSM 100435</strain>
    </source>
</reference>
<evidence type="ECO:0000313" key="7">
    <source>
        <dbReference type="Proteomes" id="UP000267418"/>
    </source>
</evidence>
<keyword evidence="3" id="KW-0238">DNA-binding</keyword>
<sequence length="303" mass="33506">MARQEINRSGEMEVFVQVVDSQSFSAAARRLSLTPSAVSKLVARLEARLGARLLVRSTRGLHLTPEGAGFHERARGLLESMAEAEREVSQASTPRGRVRINSNVPFGRRCLLPLMSEFLARYPEIFIDLVLTDQVVNVREEKTDIAIRTGPLKDSGLVSRELGQSRFAVVASPAYLEGRATLVHPQDLARHNCLGFGFIRHTQVWPFVEADGTRLSVVPRGNMHVSDGETMRQLALEGVGIARLARFHVGRDLDEGLLVPLLESFNPGDTDPVHAVFIGPGKELPARVRAVLDFLYERVTLDE</sequence>
<dbReference type="GO" id="GO:0006351">
    <property type="term" value="P:DNA-templated transcription"/>
    <property type="evidence" value="ECO:0007669"/>
    <property type="project" value="TreeGrafter"/>
</dbReference>
<evidence type="ECO:0000256" key="2">
    <source>
        <dbReference type="ARBA" id="ARBA00023015"/>
    </source>
</evidence>
<dbReference type="InterPro" id="IPR058163">
    <property type="entry name" value="LysR-type_TF_proteobact-type"/>
</dbReference>
<evidence type="ECO:0000256" key="4">
    <source>
        <dbReference type="ARBA" id="ARBA00023163"/>
    </source>
</evidence>
<evidence type="ECO:0000313" key="6">
    <source>
        <dbReference type="EMBL" id="RTQ35631.1"/>
    </source>
</evidence>
<dbReference type="AlphaFoldDB" id="A0A431TPJ3"/>
<name>A0A431TPJ3_9BURK</name>
<dbReference type="SUPFAM" id="SSF53850">
    <property type="entry name" value="Periplasmic binding protein-like II"/>
    <property type="match status" value="1"/>
</dbReference>
<comment type="caution">
    <text evidence="6">The sequence shown here is derived from an EMBL/GenBank/DDBJ whole genome shotgun (WGS) entry which is preliminary data.</text>
</comment>
<dbReference type="GO" id="GO:0043565">
    <property type="term" value="F:sequence-specific DNA binding"/>
    <property type="evidence" value="ECO:0007669"/>
    <property type="project" value="TreeGrafter"/>
</dbReference>
<protein>
    <submittedName>
        <fullName evidence="6">LysR family transcriptional regulator</fullName>
    </submittedName>
</protein>